<dbReference type="Proteomes" id="UP000000305">
    <property type="component" value="Unassembled WGS sequence"/>
</dbReference>
<dbReference type="HOGENOM" id="CLU_1549175_0_0_1"/>
<dbReference type="PhylomeDB" id="E9HDQ0"/>
<dbReference type="KEGG" id="dpx:DAPPUDRAFT_328444"/>
<dbReference type="STRING" id="6669.E9HDQ0"/>
<organism evidence="1 2">
    <name type="scientific">Daphnia pulex</name>
    <name type="common">Water flea</name>
    <dbReference type="NCBI Taxonomy" id="6669"/>
    <lineage>
        <taxon>Eukaryota</taxon>
        <taxon>Metazoa</taxon>
        <taxon>Ecdysozoa</taxon>
        <taxon>Arthropoda</taxon>
        <taxon>Crustacea</taxon>
        <taxon>Branchiopoda</taxon>
        <taxon>Diplostraca</taxon>
        <taxon>Cladocera</taxon>
        <taxon>Anomopoda</taxon>
        <taxon>Daphniidae</taxon>
        <taxon>Daphnia</taxon>
    </lineage>
</organism>
<evidence type="ECO:0000313" key="2">
    <source>
        <dbReference type="Proteomes" id="UP000000305"/>
    </source>
</evidence>
<reference evidence="1 2" key="1">
    <citation type="journal article" date="2011" name="Science">
        <title>The ecoresponsive genome of Daphnia pulex.</title>
        <authorList>
            <person name="Colbourne J.K."/>
            <person name="Pfrender M.E."/>
            <person name="Gilbert D."/>
            <person name="Thomas W.K."/>
            <person name="Tucker A."/>
            <person name="Oakley T.H."/>
            <person name="Tokishita S."/>
            <person name="Aerts A."/>
            <person name="Arnold G.J."/>
            <person name="Basu M.K."/>
            <person name="Bauer D.J."/>
            <person name="Caceres C.E."/>
            <person name="Carmel L."/>
            <person name="Casola C."/>
            <person name="Choi J.H."/>
            <person name="Detter J.C."/>
            <person name="Dong Q."/>
            <person name="Dusheyko S."/>
            <person name="Eads B.D."/>
            <person name="Frohlich T."/>
            <person name="Geiler-Samerotte K.A."/>
            <person name="Gerlach D."/>
            <person name="Hatcher P."/>
            <person name="Jogdeo S."/>
            <person name="Krijgsveld J."/>
            <person name="Kriventseva E.V."/>
            <person name="Kultz D."/>
            <person name="Laforsch C."/>
            <person name="Lindquist E."/>
            <person name="Lopez J."/>
            <person name="Manak J.R."/>
            <person name="Muller J."/>
            <person name="Pangilinan J."/>
            <person name="Patwardhan R.P."/>
            <person name="Pitluck S."/>
            <person name="Pritham E.J."/>
            <person name="Rechtsteiner A."/>
            <person name="Rho M."/>
            <person name="Rogozin I.B."/>
            <person name="Sakarya O."/>
            <person name="Salamov A."/>
            <person name="Schaack S."/>
            <person name="Shapiro H."/>
            <person name="Shiga Y."/>
            <person name="Skalitzky C."/>
            <person name="Smith Z."/>
            <person name="Souvorov A."/>
            <person name="Sung W."/>
            <person name="Tang Z."/>
            <person name="Tsuchiya D."/>
            <person name="Tu H."/>
            <person name="Vos H."/>
            <person name="Wang M."/>
            <person name="Wolf Y.I."/>
            <person name="Yamagata H."/>
            <person name="Yamada T."/>
            <person name="Ye Y."/>
            <person name="Shaw J.R."/>
            <person name="Andrews J."/>
            <person name="Crease T.J."/>
            <person name="Tang H."/>
            <person name="Lucas S.M."/>
            <person name="Robertson H.M."/>
            <person name="Bork P."/>
            <person name="Koonin E.V."/>
            <person name="Zdobnov E.M."/>
            <person name="Grigoriev I.V."/>
            <person name="Lynch M."/>
            <person name="Boore J.L."/>
        </authorList>
    </citation>
    <scope>NUCLEOTIDE SEQUENCE [LARGE SCALE GENOMIC DNA]</scope>
</reference>
<dbReference type="InParanoid" id="E9HDQ0"/>
<proteinExistence type="predicted"/>
<accession>E9HDQ0</accession>
<evidence type="ECO:0000313" key="1">
    <source>
        <dbReference type="EMBL" id="EFX70066.1"/>
    </source>
</evidence>
<keyword evidence="2" id="KW-1185">Reference proteome</keyword>
<dbReference type="EMBL" id="GL732625">
    <property type="protein sequence ID" value="EFX70066.1"/>
    <property type="molecule type" value="Genomic_DNA"/>
</dbReference>
<dbReference type="AlphaFoldDB" id="E9HDQ0"/>
<name>E9HDQ0_DAPPU</name>
<sequence>MAFYLTSQEKTEIFKVTCSEKCLIHLQKYFETRYGLVDLERYRALYWEAIAEDGVVGMGPGKKIDEVFTRMESHIHDLFKHLQSDSQSVSGSQLAPSWSSILLFDVLSANDTHHKLMRFALRLTESYQIVLSRKIKGQHHGQKRVFVDHSQTCHYSCIIQAIMCVDGKRSICI</sequence>
<gene>
    <name evidence="1" type="ORF">DAPPUDRAFT_328444</name>
</gene>
<protein>
    <submittedName>
        <fullName evidence="1">Uncharacterized protein</fullName>
    </submittedName>
</protein>